<dbReference type="EMBL" id="JBFXLR010000128">
    <property type="protein sequence ID" value="KAL2836016.1"/>
    <property type="molecule type" value="Genomic_DNA"/>
</dbReference>
<proteinExistence type="inferred from homology"/>
<dbReference type="RefSeq" id="XP_070891907.1">
    <property type="nucleotide sequence ID" value="XM_071047514.1"/>
</dbReference>
<evidence type="ECO:0000256" key="1">
    <source>
        <dbReference type="ARBA" id="ARBA00001954"/>
    </source>
</evidence>
<dbReference type="Pfam" id="PF03055">
    <property type="entry name" value="RPE65"/>
    <property type="match status" value="1"/>
</dbReference>
<comment type="similarity">
    <text evidence="2">Belongs to the carotenoid oxygenase family.</text>
</comment>
<evidence type="ECO:0000313" key="7">
    <source>
        <dbReference type="Proteomes" id="UP001610444"/>
    </source>
</evidence>
<gene>
    <name evidence="6" type="ORF">BJX68DRAFT_273652</name>
</gene>
<keyword evidence="7" id="KW-1185">Reference proteome</keyword>
<dbReference type="Proteomes" id="UP001610444">
    <property type="component" value="Unassembled WGS sequence"/>
</dbReference>
<evidence type="ECO:0000256" key="2">
    <source>
        <dbReference type="ARBA" id="ARBA00006787"/>
    </source>
</evidence>
<keyword evidence="5" id="KW-0408">Iron</keyword>
<dbReference type="InterPro" id="IPR004294">
    <property type="entry name" value="Carotenoid_Oase"/>
</dbReference>
<organism evidence="6 7">
    <name type="scientific">Aspergillus pseudodeflectus</name>
    <dbReference type="NCBI Taxonomy" id="176178"/>
    <lineage>
        <taxon>Eukaryota</taxon>
        <taxon>Fungi</taxon>
        <taxon>Dikarya</taxon>
        <taxon>Ascomycota</taxon>
        <taxon>Pezizomycotina</taxon>
        <taxon>Eurotiomycetes</taxon>
        <taxon>Eurotiomycetidae</taxon>
        <taxon>Eurotiales</taxon>
        <taxon>Aspergillaceae</taxon>
        <taxon>Aspergillus</taxon>
        <taxon>Aspergillus subgen. Nidulantes</taxon>
    </lineage>
</organism>
<dbReference type="PANTHER" id="PTHR10543:SF89">
    <property type="entry name" value="CAROTENOID 9,10(9',10')-CLEAVAGE DIOXYGENASE 1"/>
    <property type="match status" value="1"/>
</dbReference>
<evidence type="ECO:0000256" key="5">
    <source>
        <dbReference type="ARBA" id="ARBA00023004"/>
    </source>
</evidence>
<protein>
    <submittedName>
        <fullName evidence="6">Retinal pigment epithelial membrane protein-domain-containing protein</fullName>
    </submittedName>
</protein>
<evidence type="ECO:0000313" key="6">
    <source>
        <dbReference type="EMBL" id="KAL2836016.1"/>
    </source>
</evidence>
<sequence length="584" mass="65652">MVNLSGMSASQLQEFVASVDITSKLDDCERYSKLSINVSPASASIPAKQESLATDGKYQFSRVNPYNTGPNTPTRFDAEVASCVVRGKVPPEIDGTFYRTGCDPIFANRTGSDTWINSDGAIHAWRFSNGEVDFKQKYVRTPRFIYERIARQSLFGAYRNPYSDDKRVFDDIQSSGNTHILYWYGFLLVLKEDSPPIALDPDTLETLGIYDFEGQINPSKTFTAHPKVDYTSGEAMGYGMEATGVGANDLVYYQFDKNGKKSDECWVKTPDVTWTHDMIATDNWVVFHMSNSQLDTEHMKKNHGTHFRFNRYLPNRYGILPRRNPKPQNVRWFDTLKNHFWAHLGNGFEGEDGCIYIDAFVADYDIFKILPNMHPELDAARPEAQLQGKLVRFKIDPNAESNEMELPVVLSEVAGEMVRCDDRYISKPHNHVYGCRYSPTGFDGILHVDVAAGVTNVWVAGNGVIVGEPCFIPRSPDSPEGDGWLVTCTRDSQRRQAHLTVLDATKITDGPVCVVELPFQLCEGVHGQWVNTKTMRARKPLVDYSGVTAELQAKFSTGAPKPFEEFTGKPVVVTRKEAVKNPWL</sequence>
<comment type="cofactor">
    <cofactor evidence="1">
        <name>Fe(2+)</name>
        <dbReference type="ChEBI" id="CHEBI:29033"/>
    </cofactor>
</comment>
<evidence type="ECO:0000256" key="4">
    <source>
        <dbReference type="ARBA" id="ARBA00023002"/>
    </source>
</evidence>
<dbReference type="GeneID" id="98162678"/>
<keyword evidence="3" id="KW-0479">Metal-binding</keyword>
<reference evidence="6 7" key="1">
    <citation type="submission" date="2024-07" db="EMBL/GenBank/DDBJ databases">
        <title>Section-level genome sequencing and comparative genomics of Aspergillus sections Usti and Cavernicolus.</title>
        <authorList>
            <consortium name="Lawrence Berkeley National Laboratory"/>
            <person name="Nybo J.L."/>
            <person name="Vesth T.C."/>
            <person name="Theobald S."/>
            <person name="Frisvad J.C."/>
            <person name="Larsen T.O."/>
            <person name="Kjaerboelling I."/>
            <person name="Rothschild-Mancinelli K."/>
            <person name="Lyhne E.K."/>
            <person name="Kogle M.E."/>
            <person name="Barry K."/>
            <person name="Clum A."/>
            <person name="Na H."/>
            <person name="Ledsgaard L."/>
            <person name="Lin J."/>
            <person name="Lipzen A."/>
            <person name="Kuo A."/>
            <person name="Riley R."/>
            <person name="Mondo S."/>
            <person name="LaButti K."/>
            <person name="Haridas S."/>
            <person name="Pangalinan J."/>
            <person name="Salamov A.A."/>
            <person name="Simmons B.A."/>
            <person name="Magnuson J.K."/>
            <person name="Chen J."/>
            <person name="Drula E."/>
            <person name="Henrissat B."/>
            <person name="Wiebenga A."/>
            <person name="Lubbers R.J."/>
            <person name="Gomes A.C."/>
            <person name="Macurrencykelacurrency M.R."/>
            <person name="Stajich J."/>
            <person name="Grigoriev I.V."/>
            <person name="Mortensen U.H."/>
            <person name="De vries R.P."/>
            <person name="Baker S.E."/>
            <person name="Andersen M.R."/>
        </authorList>
    </citation>
    <scope>NUCLEOTIDE SEQUENCE [LARGE SCALE GENOMIC DNA]</scope>
    <source>
        <strain evidence="6 7">CBS 756.74</strain>
    </source>
</reference>
<name>A0ABR4J7L0_9EURO</name>
<evidence type="ECO:0000256" key="3">
    <source>
        <dbReference type="ARBA" id="ARBA00022723"/>
    </source>
</evidence>
<comment type="caution">
    <text evidence="6">The sequence shown here is derived from an EMBL/GenBank/DDBJ whole genome shotgun (WGS) entry which is preliminary data.</text>
</comment>
<keyword evidence="4" id="KW-0560">Oxidoreductase</keyword>
<accession>A0ABR4J7L0</accession>
<dbReference type="PANTHER" id="PTHR10543">
    <property type="entry name" value="BETA-CAROTENE DIOXYGENASE"/>
    <property type="match status" value="1"/>
</dbReference>